<comment type="caution">
    <text evidence="7">The sequence shown here is derived from an EMBL/GenBank/DDBJ whole genome shotgun (WGS) entry which is preliminary data.</text>
</comment>
<dbReference type="RefSeq" id="WP_387403117.1">
    <property type="nucleotide sequence ID" value="NZ_JBIAQY010000002.1"/>
</dbReference>
<reference evidence="7 8" key="1">
    <citation type="submission" date="2024-10" db="EMBL/GenBank/DDBJ databases">
        <title>The Natural Products Discovery Center: Release of the First 8490 Sequenced Strains for Exploring Actinobacteria Biosynthetic Diversity.</title>
        <authorList>
            <person name="Kalkreuter E."/>
            <person name="Kautsar S.A."/>
            <person name="Yang D."/>
            <person name="Bader C.D."/>
            <person name="Teijaro C.N."/>
            <person name="Fluegel L."/>
            <person name="Davis C.M."/>
            <person name="Simpson J.R."/>
            <person name="Lauterbach L."/>
            <person name="Steele A.D."/>
            <person name="Gui C."/>
            <person name="Meng S."/>
            <person name="Li G."/>
            <person name="Viehrig K."/>
            <person name="Ye F."/>
            <person name="Su P."/>
            <person name="Kiefer A.F."/>
            <person name="Nichols A."/>
            <person name="Cepeda A.J."/>
            <person name="Yan W."/>
            <person name="Fan B."/>
            <person name="Jiang Y."/>
            <person name="Adhikari A."/>
            <person name="Zheng C.-J."/>
            <person name="Schuster L."/>
            <person name="Cowan T.M."/>
            <person name="Smanski M.J."/>
            <person name="Chevrette M.G."/>
            <person name="De Carvalho L.P.S."/>
            <person name="Shen B."/>
        </authorList>
    </citation>
    <scope>NUCLEOTIDE SEQUENCE [LARGE SCALE GENOMIC DNA]</scope>
    <source>
        <strain evidence="7 8">NPDC002593</strain>
    </source>
</reference>
<evidence type="ECO:0000256" key="3">
    <source>
        <dbReference type="ARBA" id="ARBA00018111"/>
    </source>
</evidence>
<dbReference type="Pfam" id="PF21981">
    <property type="entry name" value="RecX_HTH3"/>
    <property type="match status" value="1"/>
</dbReference>
<evidence type="ECO:0000256" key="4">
    <source>
        <dbReference type="ARBA" id="ARBA00022490"/>
    </source>
</evidence>
<evidence type="ECO:0000256" key="1">
    <source>
        <dbReference type="ARBA" id="ARBA00004496"/>
    </source>
</evidence>
<feature type="region of interest" description="Disordered" evidence="5">
    <location>
        <begin position="1"/>
        <end position="65"/>
    </location>
</feature>
<name>A0ABW6RTW7_9NOCA</name>
<evidence type="ECO:0000259" key="6">
    <source>
        <dbReference type="Pfam" id="PF21981"/>
    </source>
</evidence>
<evidence type="ECO:0000313" key="7">
    <source>
        <dbReference type="EMBL" id="MFF3567436.1"/>
    </source>
</evidence>
<evidence type="ECO:0000256" key="2">
    <source>
        <dbReference type="ARBA" id="ARBA00009695"/>
    </source>
</evidence>
<protein>
    <recommendedName>
        <fullName evidence="3">Regulatory protein RecX</fullName>
    </recommendedName>
</protein>
<feature type="domain" description="RecX third three-helical" evidence="6">
    <location>
        <begin position="88"/>
        <end position="126"/>
    </location>
</feature>
<dbReference type="Proteomes" id="UP001601992">
    <property type="component" value="Unassembled WGS sequence"/>
</dbReference>
<sequence>MQAAVAEADLPAPPRPGRPGSTLRRAEPPGRTSSGDTAPDRAALAGHRSTADGDYSADHDALPGNADEGVAIADQFPAEHDIPDADPDDAAIALIQRKLRSTPRNLDRDKLIRRLVGMLARRGYNQSRAYALVKAELAAADIG</sequence>
<dbReference type="InterPro" id="IPR053925">
    <property type="entry name" value="RecX_HTH_3rd"/>
</dbReference>
<evidence type="ECO:0000256" key="5">
    <source>
        <dbReference type="SAM" id="MobiDB-lite"/>
    </source>
</evidence>
<proteinExistence type="inferred from homology"/>
<accession>A0ABW6RTW7</accession>
<keyword evidence="4" id="KW-0963">Cytoplasm</keyword>
<gene>
    <name evidence="7" type="ORF">ACFYXQ_06600</name>
</gene>
<comment type="similarity">
    <text evidence="2">Belongs to the RecX family.</text>
</comment>
<evidence type="ECO:0000313" key="8">
    <source>
        <dbReference type="Proteomes" id="UP001601992"/>
    </source>
</evidence>
<dbReference type="EMBL" id="JBIAQY010000002">
    <property type="protein sequence ID" value="MFF3567436.1"/>
    <property type="molecule type" value="Genomic_DNA"/>
</dbReference>
<organism evidence="7 8">
    <name type="scientific">Nocardia jiangxiensis</name>
    <dbReference type="NCBI Taxonomy" id="282685"/>
    <lineage>
        <taxon>Bacteria</taxon>
        <taxon>Bacillati</taxon>
        <taxon>Actinomycetota</taxon>
        <taxon>Actinomycetes</taxon>
        <taxon>Mycobacteriales</taxon>
        <taxon>Nocardiaceae</taxon>
        <taxon>Nocardia</taxon>
    </lineage>
</organism>
<keyword evidence="8" id="KW-1185">Reference proteome</keyword>
<comment type="subcellular location">
    <subcellularLocation>
        <location evidence="1">Cytoplasm</location>
    </subcellularLocation>
</comment>